<dbReference type="Pfam" id="PF01266">
    <property type="entry name" value="DAO"/>
    <property type="match status" value="1"/>
</dbReference>
<feature type="domain" description="FAD dependent oxidoreductase" evidence="2">
    <location>
        <begin position="7"/>
        <end position="348"/>
    </location>
</feature>
<dbReference type="Gene3D" id="3.50.50.60">
    <property type="entry name" value="FAD/NAD(P)-binding domain"/>
    <property type="match status" value="1"/>
</dbReference>
<reference evidence="3" key="1">
    <citation type="submission" date="2021-04" db="EMBL/GenBank/DDBJ databases">
        <title>Draft genome sequence of Xylanibacillus composti strain K13.</title>
        <authorList>
            <person name="Uke A."/>
            <person name="Chhe C."/>
            <person name="Baramee S."/>
            <person name="Kosugi A."/>
        </authorList>
    </citation>
    <scope>NUCLEOTIDE SEQUENCE</scope>
    <source>
        <strain evidence="3">K13</strain>
    </source>
</reference>
<dbReference type="RefSeq" id="WP_213414279.1">
    <property type="nucleotide sequence ID" value="NZ_BOVK01000096.1"/>
</dbReference>
<dbReference type="GO" id="GO:0016491">
    <property type="term" value="F:oxidoreductase activity"/>
    <property type="evidence" value="ECO:0007669"/>
    <property type="project" value="UniProtKB-KW"/>
</dbReference>
<evidence type="ECO:0000256" key="1">
    <source>
        <dbReference type="ARBA" id="ARBA00023002"/>
    </source>
</evidence>
<dbReference type="Proteomes" id="UP000677918">
    <property type="component" value="Unassembled WGS sequence"/>
</dbReference>
<dbReference type="InterPro" id="IPR006076">
    <property type="entry name" value="FAD-dep_OxRdtase"/>
</dbReference>
<dbReference type="GO" id="GO:0005737">
    <property type="term" value="C:cytoplasm"/>
    <property type="evidence" value="ECO:0007669"/>
    <property type="project" value="TreeGrafter"/>
</dbReference>
<keyword evidence="1" id="KW-0560">Oxidoreductase</keyword>
<gene>
    <name evidence="3" type="ORF">XYCOK13_43110</name>
</gene>
<dbReference type="EMBL" id="BOVK01000096">
    <property type="protein sequence ID" value="GIQ71487.1"/>
    <property type="molecule type" value="Genomic_DNA"/>
</dbReference>
<dbReference type="SUPFAM" id="SSF51905">
    <property type="entry name" value="FAD/NAD(P)-binding domain"/>
    <property type="match status" value="1"/>
</dbReference>
<dbReference type="Gene3D" id="3.30.9.10">
    <property type="entry name" value="D-Amino Acid Oxidase, subunit A, domain 2"/>
    <property type="match status" value="1"/>
</dbReference>
<dbReference type="PANTHER" id="PTHR13847:SF287">
    <property type="entry name" value="FAD-DEPENDENT OXIDOREDUCTASE DOMAIN-CONTAINING PROTEIN 1"/>
    <property type="match status" value="1"/>
</dbReference>
<protein>
    <submittedName>
        <fullName evidence="3">Oxidoreductase</fullName>
    </submittedName>
</protein>
<evidence type="ECO:0000259" key="2">
    <source>
        <dbReference type="Pfam" id="PF01266"/>
    </source>
</evidence>
<name>A0A8J4H7W0_9BACL</name>
<dbReference type="PANTHER" id="PTHR13847">
    <property type="entry name" value="SARCOSINE DEHYDROGENASE-RELATED"/>
    <property type="match status" value="1"/>
</dbReference>
<dbReference type="InterPro" id="IPR036188">
    <property type="entry name" value="FAD/NAD-bd_sf"/>
</dbReference>
<sequence length="357" mass="38667">MEKKWFDAVIVGGGVIGASIFAQLIESGMTSVALIEKSSFAQGSTGKSGGMLRTYHPDSYLSDLAFESMPVFLNFRDLYRGECGYTQTGFVFLEPVNRGEDAFREVARINSKLPVLQILDLDKAKLPIRFENVGVAIYEERGGYGDPVQTTLSWIKYGREQGGIAYEGVEVKNLIVQSGKVSGIETSIGRMESDVVIVAAGAWSKMLLEGLSSEADCIRTKAIQMNAYICPEGITGPPPFIDNTTQLYSRPGPGGIISIGAPTDQWDIHPDQQYSVDSLAVEYVKNQAVKRLSWMTSAAVSGGKRSFDAYTADNRGILSSSDQVKGLFICSGWSGGGYKIAPEVGRLVKNSVISYLS</sequence>
<keyword evidence="4" id="KW-1185">Reference proteome</keyword>
<evidence type="ECO:0000313" key="3">
    <source>
        <dbReference type="EMBL" id="GIQ71487.1"/>
    </source>
</evidence>
<proteinExistence type="predicted"/>
<evidence type="ECO:0000313" key="4">
    <source>
        <dbReference type="Proteomes" id="UP000677918"/>
    </source>
</evidence>
<dbReference type="AlphaFoldDB" id="A0A8J4H7W0"/>
<accession>A0A8J4H7W0</accession>
<comment type="caution">
    <text evidence="3">The sequence shown here is derived from an EMBL/GenBank/DDBJ whole genome shotgun (WGS) entry which is preliminary data.</text>
</comment>
<organism evidence="3 4">
    <name type="scientific">Xylanibacillus composti</name>
    <dbReference type="NCBI Taxonomy" id="1572762"/>
    <lineage>
        <taxon>Bacteria</taxon>
        <taxon>Bacillati</taxon>
        <taxon>Bacillota</taxon>
        <taxon>Bacilli</taxon>
        <taxon>Bacillales</taxon>
        <taxon>Paenibacillaceae</taxon>
        <taxon>Xylanibacillus</taxon>
    </lineage>
</organism>